<evidence type="ECO:0000259" key="1">
    <source>
        <dbReference type="PROSITE" id="PS51819"/>
    </source>
</evidence>
<gene>
    <name evidence="2" type="ORF">RradSPS_1852</name>
</gene>
<dbReference type="InterPro" id="IPR029068">
    <property type="entry name" value="Glyas_Bleomycin-R_OHBP_Dase"/>
</dbReference>
<dbReference type="RefSeq" id="WP_038682196.1">
    <property type="nucleotide sequence ID" value="NZ_CP007514.1"/>
</dbReference>
<dbReference type="PANTHER" id="PTHR36437:SF2">
    <property type="entry name" value="GLYOXALASE_BLEOMYCIN RESISTANCE PROTEIN_DIOXYGENASE"/>
    <property type="match status" value="1"/>
</dbReference>
<name>A0A023X570_RUBRA</name>
<dbReference type="Proteomes" id="UP000025229">
    <property type="component" value="Chromosome"/>
</dbReference>
<dbReference type="STRING" id="42256.RradSPS_1852"/>
<dbReference type="OrthoDB" id="485032at2"/>
<organism evidence="2 3">
    <name type="scientific">Rubrobacter radiotolerans</name>
    <name type="common">Arthrobacter radiotolerans</name>
    <dbReference type="NCBI Taxonomy" id="42256"/>
    <lineage>
        <taxon>Bacteria</taxon>
        <taxon>Bacillati</taxon>
        <taxon>Actinomycetota</taxon>
        <taxon>Rubrobacteria</taxon>
        <taxon>Rubrobacterales</taxon>
        <taxon>Rubrobacteraceae</taxon>
        <taxon>Rubrobacter</taxon>
    </lineage>
</organism>
<feature type="domain" description="VOC" evidence="1">
    <location>
        <begin position="4"/>
        <end position="133"/>
    </location>
</feature>
<accession>A0A023X570</accession>
<dbReference type="PROSITE" id="PS51819">
    <property type="entry name" value="VOC"/>
    <property type="match status" value="1"/>
</dbReference>
<dbReference type="HOGENOM" id="CLU_046006_10_4_11"/>
<dbReference type="InterPro" id="IPR004360">
    <property type="entry name" value="Glyas_Fos-R_dOase_dom"/>
</dbReference>
<dbReference type="EMBL" id="CP007514">
    <property type="protein sequence ID" value="AHY47135.1"/>
    <property type="molecule type" value="Genomic_DNA"/>
</dbReference>
<keyword evidence="3" id="KW-1185">Reference proteome</keyword>
<evidence type="ECO:0000313" key="3">
    <source>
        <dbReference type="Proteomes" id="UP000025229"/>
    </source>
</evidence>
<dbReference type="eggNOG" id="COG0346">
    <property type="taxonomic scope" value="Bacteria"/>
</dbReference>
<dbReference type="PANTHER" id="PTHR36437">
    <property type="entry name" value="GLYOXALASE/BLEOMYCIN RESISTANCE PROTEIN/DIOXYGENASE"/>
    <property type="match status" value="1"/>
</dbReference>
<evidence type="ECO:0000313" key="2">
    <source>
        <dbReference type="EMBL" id="AHY47135.1"/>
    </source>
</evidence>
<sequence>MEMKLEVVTVPVSDVERARDFYSQKVGFTVDIDHRISDEIHLVQLTPPGSACSVHLSSPGMGQKTGSLEGVFLVVRDVKAARESLAERGVSVGEVQVFDNGAFRPARESESLDNVGVVFFSDPDGNSWCVQQIPHRPAEAVGA</sequence>
<dbReference type="Gene3D" id="3.10.180.10">
    <property type="entry name" value="2,3-Dihydroxybiphenyl 1,2-Dioxygenase, domain 1"/>
    <property type="match status" value="1"/>
</dbReference>
<dbReference type="Pfam" id="PF00903">
    <property type="entry name" value="Glyoxalase"/>
    <property type="match status" value="1"/>
</dbReference>
<dbReference type="SUPFAM" id="SSF54593">
    <property type="entry name" value="Glyoxalase/Bleomycin resistance protein/Dihydroxybiphenyl dioxygenase"/>
    <property type="match status" value="1"/>
</dbReference>
<dbReference type="KEGG" id="rrd:RradSPS_1852"/>
<proteinExistence type="predicted"/>
<protein>
    <submittedName>
        <fullName evidence="2">Glyoxalase-like domain</fullName>
    </submittedName>
</protein>
<dbReference type="InterPro" id="IPR037523">
    <property type="entry name" value="VOC_core"/>
</dbReference>
<reference evidence="2 3" key="1">
    <citation type="submission" date="2014-03" db="EMBL/GenBank/DDBJ databases">
        <title>Complete genome sequence of the Radio-Resistant Rubrobacter radiotolerans RSPS-4.</title>
        <authorList>
            <person name="Egas C.C."/>
            <person name="Barroso C.C."/>
            <person name="Froufe H.J.C."/>
            <person name="Pacheco J.J."/>
            <person name="Albuquerque L.L."/>
            <person name="da Costa M.M.S."/>
        </authorList>
    </citation>
    <scope>NUCLEOTIDE SEQUENCE [LARGE SCALE GENOMIC DNA]</scope>
    <source>
        <strain evidence="2 3">RSPS-4</strain>
    </source>
</reference>
<dbReference type="AlphaFoldDB" id="A0A023X570"/>